<proteinExistence type="predicted"/>
<evidence type="ECO:0000313" key="2">
    <source>
        <dbReference type="EMBL" id="CAG2056588.1"/>
    </source>
</evidence>
<keyword evidence="1" id="KW-0812">Transmembrane</keyword>
<accession>A0ABN7NPV5</accession>
<organism evidence="2 3">
    <name type="scientific">Timema podura</name>
    <name type="common">Walking stick</name>
    <dbReference type="NCBI Taxonomy" id="61482"/>
    <lineage>
        <taxon>Eukaryota</taxon>
        <taxon>Metazoa</taxon>
        <taxon>Ecdysozoa</taxon>
        <taxon>Arthropoda</taxon>
        <taxon>Hexapoda</taxon>
        <taxon>Insecta</taxon>
        <taxon>Pterygota</taxon>
        <taxon>Neoptera</taxon>
        <taxon>Polyneoptera</taxon>
        <taxon>Phasmatodea</taxon>
        <taxon>Timematodea</taxon>
        <taxon>Timematoidea</taxon>
        <taxon>Timematidae</taxon>
        <taxon>Timema</taxon>
    </lineage>
</organism>
<protein>
    <recommendedName>
        <fullName evidence="4">RRM domain-containing protein</fullName>
    </recommendedName>
</protein>
<keyword evidence="1" id="KW-0472">Membrane</keyword>
<evidence type="ECO:0000256" key="1">
    <source>
        <dbReference type="SAM" id="Phobius"/>
    </source>
</evidence>
<feature type="transmembrane region" description="Helical" evidence="1">
    <location>
        <begin position="118"/>
        <end position="141"/>
    </location>
</feature>
<comment type="caution">
    <text evidence="2">The sequence shown here is derived from an EMBL/GenBank/DDBJ whole genome shotgun (WGS) entry which is preliminary data.</text>
</comment>
<feature type="transmembrane region" description="Helical" evidence="1">
    <location>
        <begin position="79"/>
        <end position="98"/>
    </location>
</feature>
<evidence type="ECO:0008006" key="4">
    <source>
        <dbReference type="Google" id="ProtNLM"/>
    </source>
</evidence>
<dbReference type="SUPFAM" id="SSF54928">
    <property type="entry name" value="RNA-binding domain, RBD"/>
    <property type="match status" value="1"/>
</dbReference>
<dbReference type="InterPro" id="IPR012677">
    <property type="entry name" value="Nucleotide-bd_a/b_plait_sf"/>
</dbReference>
<dbReference type="InterPro" id="IPR035979">
    <property type="entry name" value="RBD_domain_sf"/>
</dbReference>
<name>A0ABN7NPV5_TIMPD</name>
<dbReference type="Proteomes" id="UP001153148">
    <property type="component" value="Unassembled WGS sequence"/>
</dbReference>
<sequence>MVPFSSDNSSVCQHLVLPFYDKRDAEDALDAMDGRMLDGRELRVQMARYGRPSSPYRRYSRRRRNYSCTRSMSEITNGVFAFVVIIIIWVVKYIRFIIPADGYIRDSQNNRSQDLAPVAALALGVALVQGLATLAQGLVVAPTRVPALAQGPALVLALRGHVQTARALGASLAPTASRGIIPSHAPSQNSLGFHQSQVQENGGWVGIDLAAGRKMEWSKEEQMKLKELYKPHQLQSKELRITRGIIVLTTWTSLIYKCWHYHRQPKAAVIAHLRANAMNR</sequence>
<dbReference type="Gene3D" id="3.30.70.330">
    <property type="match status" value="1"/>
</dbReference>
<evidence type="ECO:0000313" key="3">
    <source>
        <dbReference type="Proteomes" id="UP001153148"/>
    </source>
</evidence>
<dbReference type="EMBL" id="CAJPIN010004066">
    <property type="protein sequence ID" value="CAG2056588.1"/>
    <property type="molecule type" value="Genomic_DNA"/>
</dbReference>
<keyword evidence="3" id="KW-1185">Reference proteome</keyword>
<keyword evidence="1" id="KW-1133">Transmembrane helix</keyword>
<gene>
    <name evidence="2" type="ORF">TPAB3V08_LOCUS3577</name>
</gene>
<reference evidence="2" key="1">
    <citation type="submission" date="2021-03" db="EMBL/GenBank/DDBJ databases">
        <authorList>
            <person name="Tran Van P."/>
        </authorList>
    </citation>
    <scope>NUCLEOTIDE SEQUENCE</scope>
</reference>